<dbReference type="OMA" id="NRACERP"/>
<evidence type="ECO:0000313" key="1">
    <source>
        <dbReference type="EMBL" id="EGC43272.1"/>
    </source>
</evidence>
<reference evidence="2" key="1">
    <citation type="submission" date="2008-07" db="EMBL/GenBank/DDBJ databases">
        <title>Annotation of Ajellomyces capsulatus strain H88.</title>
        <authorList>
            <person name="Champion M."/>
            <person name="Cuomo C."/>
            <person name="Ma L.-J."/>
            <person name="Henn M.R."/>
            <person name="Sil A."/>
            <person name="Goldman B."/>
            <person name="Young S.K."/>
            <person name="Kodira C.D."/>
            <person name="Zeng Q."/>
            <person name="Koehrsen M."/>
            <person name="Alvarado L."/>
            <person name="Berlin A."/>
            <person name="Borenstein D."/>
            <person name="Chen Z."/>
            <person name="Engels R."/>
            <person name="Freedman E."/>
            <person name="Gellesch M."/>
            <person name="Goldberg J."/>
            <person name="Griggs A."/>
            <person name="Gujja S."/>
            <person name="Heiman D."/>
            <person name="Hepburn T."/>
            <person name="Howarth C."/>
            <person name="Jen D."/>
            <person name="Larson L."/>
            <person name="Lewis B."/>
            <person name="Mehta T."/>
            <person name="Park D."/>
            <person name="Pearson M."/>
            <person name="Roberts A."/>
            <person name="Saif S."/>
            <person name="Shea T."/>
            <person name="Shenoy N."/>
            <person name="Sisk P."/>
            <person name="Stolte C."/>
            <person name="Sykes S."/>
            <person name="Walk T."/>
            <person name="White J."/>
            <person name="Yandava C."/>
            <person name="Klein B."/>
            <person name="McEwen J.G."/>
            <person name="Puccia R."/>
            <person name="Goldman G.H."/>
            <person name="Felipe M.S."/>
            <person name="Nino-Vega G."/>
            <person name="San-Blas G."/>
            <person name="Taylor J."/>
            <person name="Mendoza L."/>
            <person name="Galagan J."/>
            <person name="Nusbaum C."/>
            <person name="Birren B."/>
        </authorList>
    </citation>
    <scope>NUCLEOTIDE SEQUENCE [LARGE SCALE GENOMIC DNA]</scope>
    <source>
        <strain evidence="2">H88</strain>
    </source>
</reference>
<evidence type="ECO:0000313" key="2">
    <source>
        <dbReference type="Proteomes" id="UP000008142"/>
    </source>
</evidence>
<dbReference type="AlphaFoldDB" id="F0UCJ6"/>
<proteinExistence type="predicted"/>
<dbReference type="Proteomes" id="UP000008142">
    <property type="component" value="Unassembled WGS sequence"/>
</dbReference>
<protein>
    <submittedName>
        <fullName evidence="1">Uncharacterized protein</fullName>
    </submittedName>
</protein>
<accession>F0UCJ6</accession>
<dbReference type="EMBL" id="DS990637">
    <property type="protein sequence ID" value="EGC43272.1"/>
    <property type="molecule type" value="Genomic_DNA"/>
</dbReference>
<name>F0UCJ6_AJEC8</name>
<sequence>MGPAEGEEGHHKLPNISLQESGIYGERKILNRACERPDSHKLQGEALIKAMWNPARSNTTKLLLSKYNVGLGDVLSASSKIIGHHFDQVKGSARADTQSLKSPSPIRLACSGASQSHFMEIPPLAVSVRLGDKVPTDVDAAASRICFESAVSSQQLLGLRVARGSADRVRTYRRWVVMACNSLITLHTPKTC</sequence>
<organism evidence="2">
    <name type="scientific">Ajellomyces capsulatus (strain H88)</name>
    <name type="common">Darling's disease fungus</name>
    <name type="synonym">Histoplasma capsulatum</name>
    <dbReference type="NCBI Taxonomy" id="544711"/>
    <lineage>
        <taxon>Eukaryota</taxon>
        <taxon>Fungi</taxon>
        <taxon>Dikarya</taxon>
        <taxon>Ascomycota</taxon>
        <taxon>Pezizomycotina</taxon>
        <taxon>Eurotiomycetes</taxon>
        <taxon>Eurotiomycetidae</taxon>
        <taxon>Onygenales</taxon>
        <taxon>Ajellomycetaceae</taxon>
        <taxon>Histoplasma</taxon>
    </lineage>
</organism>
<dbReference type="HOGENOM" id="CLU_1677358_0_0_1"/>
<gene>
    <name evidence="1" type="ORF">HCEG_02487</name>
</gene>